<dbReference type="AlphaFoldDB" id="A0A8H7ES62"/>
<proteinExistence type="predicted"/>
<sequence>MMNHDHYNKIAKYLHHKATNEAAVEACISRLKKNGLDETSIAALSQLTNTMVDSGYRSVPVVHPRHAKPLSSDQKLVIANSIA</sequence>
<evidence type="ECO:0000313" key="2">
    <source>
        <dbReference type="Proteomes" id="UP000605846"/>
    </source>
</evidence>
<accession>A0A8H7ES62</accession>
<reference evidence="1" key="1">
    <citation type="submission" date="2020-01" db="EMBL/GenBank/DDBJ databases">
        <title>Genome Sequencing of Three Apophysomyces-Like Fungal Strains Confirms a Novel Fungal Genus in the Mucoromycota with divergent Burkholderia-like Endosymbiotic Bacteria.</title>
        <authorList>
            <person name="Stajich J.E."/>
            <person name="Macias A.M."/>
            <person name="Carter-House D."/>
            <person name="Lovett B."/>
            <person name="Kasson L.R."/>
            <person name="Berry K."/>
            <person name="Grigoriev I."/>
            <person name="Chang Y."/>
            <person name="Spatafora J."/>
            <person name="Kasson M.T."/>
        </authorList>
    </citation>
    <scope>NUCLEOTIDE SEQUENCE</scope>
    <source>
        <strain evidence="1">NRRL A-21654</strain>
    </source>
</reference>
<protein>
    <submittedName>
        <fullName evidence="1">Uncharacterized protein</fullName>
    </submittedName>
</protein>
<gene>
    <name evidence="1" type="ORF">EC973_005473</name>
</gene>
<keyword evidence="2" id="KW-1185">Reference proteome</keyword>
<name>A0A8H7ES62_9FUNG</name>
<organism evidence="1 2">
    <name type="scientific">Apophysomyces ossiformis</name>
    <dbReference type="NCBI Taxonomy" id="679940"/>
    <lineage>
        <taxon>Eukaryota</taxon>
        <taxon>Fungi</taxon>
        <taxon>Fungi incertae sedis</taxon>
        <taxon>Mucoromycota</taxon>
        <taxon>Mucoromycotina</taxon>
        <taxon>Mucoromycetes</taxon>
        <taxon>Mucorales</taxon>
        <taxon>Mucorineae</taxon>
        <taxon>Mucoraceae</taxon>
        <taxon>Apophysomyces</taxon>
    </lineage>
</organism>
<dbReference type="Proteomes" id="UP000605846">
    <property type="component" value="Unassembled WGS sequence"/>
</dbReference>
<dbReference type="EMBL" id="JABAYA010000031">
    <property type="protein sequence ID" value="KAF7728847.1"/>
    <property type="molecule type" value="Genomic_DNA"/>
</dbReference>
<dbReference type="OrthoDB" id="10510914at2759"/>
<comment type="caution">
    <text evidence="1">The sequence shown here is derived from an EMBL/GenBank/DDBJ whole genome shotgun (WGS) entry which is preliminary data.</text>
</comment>
<evidence type="ECO:0000313" key="1">
    <source>
        <dbReference type="EMBL" id="KAF7728847.1"/>
    </source>
</evidence>